<proteinExistence type="predicted"/>
<accession>A0A3D8IDN6</accession>
<dbReference type="InterPro" id="IPR050273">
    <property type="entry name" value="GppA/Ppx_hydrolase"/>
</dbReference>
<dbReference type="CDD" id="cd24052">
    <property type="entry name" value="ASKHA_NBD_HpPPX-GppA-like"/>
    <property type="match status" value="1"/>
</dbReference>
<protein>
    <submittedName>
        <fullName evidence="4">Ppx/GppA family phosphatase</fullName>
    </submittedName>
</protein>
<dbReference type="RefSeq" id="WP_115551580.1">
    <property type="nucleotide sequence ID" value="NZ_CAOOIB010000008.1"/>
</dbReference>
<dbReference type="Gene3D" id="1.10.3210.10">
    <property type="entry name" value="Hypothetical protein af1432"/>
    <property type="match status" value="1"/>
</dbReference>
<organism evidence="4 5">
    <name type="scientific">Helicobacter ganmani</name>
    <dbReference type="NCBI Taxonomy" id="60246"/>
    <lineage>
        <taxon>Bacteria</taxon>
        <taxon>Pseudomonadati</taxon>
        <taxon>Campylobacterota</taxon>
        <taxon>Epsilonproteobacteria</taxon>
        <taxon>Campylobacterales</taxon>
        <taxon>Helicobacteraceae</taxon>
        <taxon>Helicobacter</taxon>
    </lineage>
</organism>
<dbReference type="Proteomes" id="UP000256650">
    <property type="component" value="Unassembled WGS sequence"/>
</dbReference>
<reference evidence="4 5" key="1">
    <citation type="submission" date="2018-04" db="EMBL/GenBank/DDBJ databases">
        <title>Novel Campyloabacter and Helicobacter Species and Strains.</title>
        <authorList>
            <person name="Mannion A.J."/>
            <person name="Shen Z."/>
            <person name="Fox J.G."/>
        </authorList>
    </citation>
    <scope>NUCLEOTIDE SEQUENCE [LARGE SCALE GENOMIC DNA]</scope>
    <source>
        <strain evidence="4 5">MIT 99-5101</strain>
    </source>
</reference>
<gene>
    <name evidence="4" type="ORF">CQA43_05370</name>
</gene>
<dbReference type="InterPro" id="IPR003695">
    <property type="entry name" value="Ppx_GppA_N"/>
</dbReference>
<dbReference type="PIRSF" id="PIRSF001267">
    <property type="entry name" value="Pyrophosphatase_GppA_Ppx"/>
    <property type="match status" value="1"/>
</dbReference>
<keyword evidence="5" id="KW-1185">Reference proteome</keyword>
<dbReference type="SUPFAM" id="SSF109604">
    <property type="entry name" value="HD-domain/PDEase-like"/>
    <property type="match status" value="1"/>
</dbReference>
<dbReference type="EMBL" id="NXLS01000004">
    <property type="protein sequence ID" value="RDU63046.1"/>
    <property type="molecule type" value="Genomic_DNA"/>
</dbReference>
<dbReference type="InterPro" id="IPR048950">
    <property type="entry name" value="Ppx_GppA_C"/>
</dbReference>
<evidence type="ECO:0000256" key="1">
    <source>
        <dbReference type="ARBA" id="ARBA00022801"/>
    </source>
</evidence>
<dbReference type="InterPro" id="IPR030673">
    <property type="entry name" value="PyroPPase_GppA_Ppx"/>
</dbReference>
<dbReference type="OrthoDB" id="9793035at2"/>
<evidence type="ECO:0000259" key="3">
    <source>
        <dbReference type="Pfam" id="PF21447"/>
    </source>
</evidence>
<dbReference type="PANTHER" id="PTHR30005">
    <property type="entry name" value="EXOPOLYPHOSPHATASE"/>
    <property type="match status" value="1"/>
</dbReference>
<feature type="domain" description="Ppx/GppA phosphatase N-terminal" evidence="2">
    <location>
        <begin position="19"/>
        <end position="297"/>
    </location>
</feature>
<evidence type="ECO:0000313" key="4">
    <source>
        <dbReference type="EMBL" id="RDU63046.1"/>
    </source>
</evidence>
<dbReference type="GeneID" id="82535717"/>
<comment type="caution">
    <text evidence="4">The sequence shown here is derived from an EMBL/GenBank/DDBJ whole genome shotgun (WGS) entry which is preliminary data.</text>
</comment>
<dbReference type="Pfam" id="PF02541">
    <property type="entry name" value="Ppx-GppA"/>
    <property type="match status" value="1"/>
</dbReference>
<sequence>MAQITAIIDIGSNSARMAIFEKTSHLGFHLLYESKSKVRISESTYEHQGYLQQKPMERALCALKDFLWIAKLHKARKILCVATSAVRDAPNKADFLKLAKKIGLKIKVITGEQEAYFGALSALNLLPYHEGLTIDIGGGSTECALIENSKVVDKISLNIGTIRLKELFFDKGDLQGARNFVQQTLAQLPSHFHHRRIFGIGGTARALSKIIQKQINYPLDTLHAFEYDFATHHEFFREIYTAKPDELPQLGIQADRIDSIQGGALIFHLALLHFKAENVVTSGVGVREGVFLNDLLRYENGHFPPNFNPSVRNLKDRFIRDFKQSNSQKTLALKLFEAQRKIPLIHDSYQQHLSVSAELCNIGIALNFYEKSHHGNYILFNALSYGLSHQDRLLIATLVKFAFKKIPQTLTYANLLPEIKVIKILSFFVGLCEILSKNQIPKNFQFSFESSQNGYTLQITHSEFSYLVREQISKLIPPSPIIEIALIQTTKANQ</sequence>
<dbReference type="InterPro" id="IPR043129">
    <property type="entry name" value="ATPase_NBD"/>
</dbReference>
<feature type="domain" description="Ppx/GppA phosphatase C-terminal" evidence="3">
    <location>
        <begin position="310"/>
        <end position="460"/>
    </location>
</feature>
<evidence type="ECO:0000259" key="2">
    <source>
        <dbReference type="Pfam" id="PF02541"/>
    </source>
</evidence>
<keyword evidence="1" id="KW-0378">Hydrolase</keyword>
<dbReference type="AlphaFoldDB" id="A0A3D8IDN6"/>
<dbReference type="Gene3D" id="3.30.420.150">
    <property type="entry name" value="Exopolyphosphatase. Domain 2"/>
    <property type="match status" value="1"/>
</dbReference>
<dbReference type="GO" id="GO:0016462">
    <property type="term" value="F:pyrophosphatase activity"/>
    <property type="evidence" value="ECO:0007669"/>
    <property type="project" value="TreeGrafter"/>
</dbReference>
<dbReference type="SUPFAM" id="SSF53067">
    <property type="entry name" value="Actin-like ATPase domain"/>
    <property type="match status" value="2"/>
</dbReference>
<dbReference type="Gene3D" id="3.30.420.40">
    <property type="match status" value="1"/>
</dbReference>
<dbReference type="PANTHER" id="PTHR30005:SF0">
    <property type="entry name" value="RETROGRADE REGULATION PROTEIN 2"/>
    <property type="match status" value="1"/>
</dbReference>
<name>A0A3D8IDN6_9HELI</name>
<evidence type="ECO:0000313" key="5">
    <source>
        <dbReference type="Proteomes" id="UP000256650"/>
    </source>
</evidence>
<dbReference type="Pfam" id="PF21447">
    <property type="entry name" value="Ppx-GppA_III"/>
    <property type="match status" value="1"/>
</dbReference>